<proteinExistence type="predicted"/>
<dbReference type="EMBL" id="VLPL01000002">
    <property type="protein sequence ID" value="TSJ46595.1"/>
    <property type="molecule type" value="Genomic_DNA"/>
</dbReference>
<accession>A0A556N3C8</accession>
<feature type="transmembrane region" description="Helical" evidence="1">
    <location>
        <begin position="147"/>
        <end position="171"/>
    </location>
</feature>
<evidence type="ECO:0000313" key="2">
    <source>
        <dbReference type="EMBL" id="TSJ46595.1"/>
    </source>
</evidence>
<keyword evidence="3" id="KW-1185">Reference proteome</keyword>
<dbReference type="PANTHER" id="PTHR37305">
    <property type="entry name" value="INTEGRAL MEMBRANE PROTEIN-RELATED"/>
    <property type="match status" value="1"/>
</dbReference>
<sequence>MKKLIQIEWIKIKKLNSVKIILAIYMALIPLAMLGMNAFFERLNTKLKLFPTSETMFSFPNIWNLVTYSASFFNLLLAVVVIILATNEFSNRTLRQHVIDGLTKRQVIASKFIVILFFSMVATAYVFIIGTIFGLSQGKGLDWYTNVHYIGLFFVQTLCYFGLAFLLSVLLTRPAVTIVLFYGVLFVEAVVGIFLPESVYAFMPMNNISKLTPLPFFREILMSNPGPKDPHKFYILDMWQVAVLSLLYMGVFYAIALFRLNRKDL</sequence>
<dbReference type="Proteomes" id="UP000316008">
    <property type="component" value="Unassembled WGS sequence"/>
</dbReference>
<evidence type="ECO:0000313" key="3">
    <source>
        <dbReference type="Proteomes" id="UP000316008"/>
    </source>
</evidence>
<gene>
    <name evidence="2" type="ORF">FO442_05400</name>
</gene>
<feature type="transmembrane region" description="Helical" evidence="1">
    <location>
        <begin position="62"/>
        <end position="85"/>
    </location>
</feature>
<feature type="transmembrane region" description="Helical" evidence="1">
    <location>
        <begin position="178"/>
        <end position="195"/>
    </location>
</feature>
<feature type="transmembrane region" description="Helical" evidence="1">
    <location>
        <begin position="112"/>
        <end position="135"/>
    </location>
</feature>
<evidence type="ECO:0000256" key="1">
    <source>
        <dbReference type="SAM" id="Phobius"/>
    </source>
</evidence>
<feature type="transmembrane region" description="Helical" evidence="1">
    <location>
        <begin position="20"/>
        <end position="40"/>
    </location>
</feature>
<keyword evidence="1" id="KW-0812">Transmembrane</keyword>
<name>A0A556N3C8_9FLAO</name>
<dbReference type="AlphaFoldDB" id="A0A556N3C8"/>
<protein>
    <submittedName>
        <fullName evidence="2">ABC transporter permease subunit</fullName>
    </submittedName>
</protein>
<keyword evidence="1" id="KW-1133">Transmembrane helix</keyword>
<comment type="caution">
    <text evidence="2">The sequence shown here is derived from an EMBL/GenBank/DDBJ whole genome shotgun (WGS) entry which is preliminary data.</text>
</comment>
<feature type="transmembrane region" description="Helical" evidence="1">
    <location>
        <begin position="238"/>
        <end position="260"/>
    </location>
</feature>
<dbReference type="OrthoDB" id="1452202at2"/>
<organism evidence="2 3">
    <name type="scientific">Fluviicola chungangensis</name>
    <dbReference type="NCBI Taxonomy" id="2597671"/>
    <lineage>
        <taxon>Bacteria</taxon>
        <taxon>Pseudomonadati</taxon>
        <taxon>Bacteroidota</taxon>
        <taxon>Flavobacteriia</taxon>
        <taxon>Flavobacteriales</taxon>
        <taxon>Crocinitomicaceae</taxon>
        <taxon>Fluviicola</taxon>
    </lineage>
</organism>
<dbReference type="Pfam" id="PF12730">
    <property type="entry name" value="ABC2_membrane_4"/>
    <property type="match status" value="1"/>
</dbReference>
<dbReference type="PANTHER" id="PTHR37305:SF1">
    <property type="entry name" value="MEMBRANE PROTEIN"/>
    <property type="match status" value="1"/>
</dbReference>
<dbReference type="RefSeq" id="WP_144332132.1">
    <property type="nucleotide sequence ID" value="NZ_VLPL01000002.1"/>
</dbReference>
<keyword evidence="1" id="KW-0472">Membrane</keyword>
<reference evidence="2 3" key="1">
    <citation type="submission" date="2019-07" db="EMBL/GenBank/DDBJ databases">
        <authorList>
            <person name="Huq M.A."/>
        </authorList>
    </citation>
    <scope>NUCLEOTIDE SEQUENCE [LARGE SCALE GENOMIC DNA]</scope>
    <source>
        <strain evidence="2 3">MAH-3</strain>
    </source>
</reference>